<organism evidence="8 9">
    <name type="scientific">Heterodera trifolii</name>
    <dbReference type="NCBI Taxonomy" id="157864"/>
    <lineage>
        <taxon>Eukaryota</taxon>
        <taxon>Metazoa</taxon>
        <taxon>Ecdysozoa</taxon>
        <taxon>Nematoda</taxon>
        <taxon>Chromadorea</taxon>
        <taxon>Rhabditida</taxon>
        <taxon>Tylenchina</taxon>
        <taxon>Tylenchomorpha</taxon>
        <taxon>Tylenchoidea</taxon>
        <taxon>Heteroderidae</taxon>
        <taxon>Heteroderinae</taxon>
        <taxon>Heterodera</taxon>
    </lineage>
</organism>
<keyword evidence="3 7" id="KW-0812">Transmembrane</keyword>
<feature type="transmembrane region" description="Helical" evidence="7">
    <location>
        <begin position="32"/>
        <end position="52"/>
    </location>
</feature>
<protein>
    <submittedName>
        <fullName evidence="8">Uncharacterized protein</fullName>
    </submittedName>
</protein>
<name>A0ABD2ILI5_9BILA</name>
<evidence type="ECO:0000256" key="7">
    <source>
        <dbReference type="SAM" id="Phobius"/>
    </source>
</evidence>
<dbReference type="Proteomes" id="UP001620626">
    <property type="component" value="Unassembled WGS sequence"/>
</dbReference>
<dbReference type="GO" id="GO:0016020">
    <property type="term" value="C:membrane"/>
    <property type="evidence" value="ECO:0007669"/>
    <property type="project" value="UniProtKB-SubCell"/>
</dbReference>
<proteinExistence type="inferred from homology"/>
<dbReference type="PANTHER" id="PTHR10361:SF28">
    <property type="entry name" value="P3 PROTEIN-RELATED"/>
    <property type="match status" value="1"/>
</dbReference>
<dbReference type="PANTHER" id="PTHR10361">
    <property type="entry name" value="SODIUM-BILE ACID COTRANSPORTER"/>
    <property type="match status" value="1"/>
</dbReference>
<evidence type="ECO:0000256" key="1">
    <source>
        <dbReference type="ARBA" id="ARBA00004141"/>
    </source>
</evidence>
<dbReference type="InterPro" id="IPR004710">
    <property type="entry name" value="Bilac:Na_transpt"/>
</dbReference>
<comment type="caution">
    <text evidence="8">The sequence shown here is derived from an EMBL/GenBank/DDBJ whole genome shotgun (WGS) entry which is preliminary data.</text>
</comment>
<evidence type="ECO:0000256" key="5">
    <source>
        <dbReference type="ARBA" id="ARBA00022989"/>
    </source>
</evidence>
<feature type="transmembrane region" description="Helical" evidence="7">
    <location>
        <begin position="221"/>
        <end position="241"/>
    </location>
</feature>
<evidence type="ECO:0000256" key="2">
    <source>
        <dbReference type="ARBA" id="ARBA00006528"/>
    </source>
</evidence>
<dbReference type="Gene3D" id="1.20.1530.20">
    <property type="match status" value="1"/>
</dbReference>
<keyword evidence="4" id="KW-0769">Symport</keyword>
<dbReference type="InterPro" id="IPR002657">
    <property type="entry name" value="BilAc:Na_symport/Acr3"/>
</dbReference>
<keyword evidence="6 7" id="KW-0472">Membrane</keyword>
<keyword evidence="5 7" id="KW-1133">Transmembrane helix</keyword>
<sequence>MESNISLNSSFFYNETSIYSSTLNIQVPNREFLDRIFVTCLVCLITIANVLMGCELDLNVVLTSVKRPVAPAIGFFTQFIIMPLLGYTIALFLFSDDNRRTHLLALGLFVTGCSPGGGASNYWTVLLNGNANLSVTMTFLSTIGALVAMPFWINVLGSRILKSLYLSSDFSTPSERRSVFIPYAKIVASLLMLVIPLLIGLTIAKYKPGMATKAKKLMRPFIIFVLVFIIIFGVSINLWLFAQITWTVLLAGLLLPWCGFMFGCFSSIILAQAPADVTAIAIETGVQNTGIAIMLLKLSFPGADSDLASLLPISVACFTPGPLLLGYAIPSAIKRIRAPRHDDSVTIRVSPDCDKVLINTLSAATKNSVIVR</sequence>
<evidence type="ECO:0000256" key="3">
    <source>
        <dbReference type="ARBA" id="ARBA00022692"/>
    </source>
</evidence>
<evidence type="ECO:0000313" key="9">
    <source>
        <dbReference type="Proteomes" id="UP001620626"/>
    </source>
</evidence>
<evidence type="ECO:0000256" key="4">
    <source>
        <dbReference type="ARBA" id="ARBA00022847"/>
    </source>
</evidence>
<comment type="subcellular location">
    <subcellularLocation>
        <location evidence="1">Membrane</location>
        <topology evidence="1">Multi-pass membrane protein</topology>
    </subcellularLocation>
</comment>
<dbReference type="GO" id="GO:0015293">
    <property type="term" value="F:symporter activity"/>
    <property type="evidence" value="ECO:0007669"/>
    <property type="project" value="UniProtKB-KW"/>
</dbReference>
<keyword evidence="4" id="KW-0813">Transport</keyword>
<gene>
    <name evidence="8" type="ORF">niasHT_034580</name>
</gene>
<feature type="transmembrane region" description="Helical" evidence="7">
    <location>
        <begin position="307"/>
        <end position="329"/>
    </location>
</feature>
<dbReference type="InterPro" id="IPR038770">
    <property type="entry name" value="Na+/solute_symporter_sf"/>
</dbReference>
<feature type="transmembrane region" description="Helical" evidence="7">
    <location>
        <begin position="248"/>
        <end position="270"/>
    </location>
</feature>
<dbReference type="AlphaFoldDB" id="A0ABD2ILI5"/>
<accession>A0ABD2ILI5</accession>
<evidence type="ECO:0000313" key="8">
    <source>
        <dbReference type="EMBL" id="KAL3080022.1"/>
    </source>
</evidence>
<evidence type="ECO:0000256" key="6">
    <source>
        <dbReference type="ARBA" id="ARBA00023136"/>
    </source>
</evidence>
<keyword evidence="9" id="KW-1185">Reference proteome</keyword>
<dbReference type="Pfam" id="PF01758">
    <property type="entry name" value="SBF"/>
    <property type="match status" value="1"/>
</dbReference>
<feature type="transmembrane region" description="Helical" evidence="7">
    <location>
        <begin position="178"/>
        <end position="201"/>
    </location>
</feature>
<dbReference type="EMBL" id="JBICBT010001175">
    <property type="protein sequence ID" value="KAL3080022.1"/>
    <property type="molecule type" value="Genomic_DNA"/>
</dbReference>
<feature type="transmembrane region" description="Helical" evidence="7">
    <location>
        <begin position="135"/>
        <end position="157"/>
    </location>
</feature>
<feature type="transmembrane region" description="Helical" evidence="7">
    <location>
        <begin position="72"/>
        <end position="94"/>
    </location>
</feature>
<comment type="similarity">
    <text evidence="2">Belongs to the bile acid:sodium symporter (BASS) (TC 2.A.28) family.</text>
</comment>
<reference evidence="8 9" key="1">
    <citation type="submission" date="2024-10" db="EMBL/GenBank/DDBJ databases">
        <authorList>
            <person name="Kim D."/>
        </authorList>
    </citation>
    <scope>NUCLEOTIDE SEQUENCE [LARGE SCALE GENOMIC DNA]</scope>
    <source>
        <strain evidence="8">BH-2024</strain>
    </source>
</reference>
<feature type="transmembrane region" description="Helical" evidence="7">
    <location>
        <begin position="103"/>
        <end position="123"/>
    </location>
</feature>